<comment type="subcellular location">
    <subcellularLocation>
        <location evidence="1">Preautophagosomal structure membrane</location>
        <topology evidence="1">Single-pass type I membrane protein</topology>
    </subcellularLocation>
</comment>
<dbReference type="InterPro" id="IPR009011">
    <property type="entry name" value="Man6P_isomerase_rcpt-bd_dom_sf"/>
</dbReference>
<keyword evidence="2 7" id="KW-0812">Transmembrane</keyword>
<evidence type="ECO:0000313" key="9">
    <source>
        <dbReference type="Proteomes" id="UP000663852"/>
    </source>
</evidence>
<dbReference type="PANTHER" id="PTHR15071:SF0">
    <property type="entry name" value="MANNOSE 6-PHOSPHATE RECEPTOR-LIKE PROTEIN 1"/>
    <property type="match status" value="1"/>
</dbReference>
<evidence type="ECO:0000256" key="7">
    <source>
        <dbReference type="SAM" id="Phobius"/>
    </source>
</evidence>
<dbReference type="Proteomes" id="UP000663852">
    <property type="component" value="Unassembled WGS sequence"/>
</dbReference>
<evidence type="ECO:0000313" key="8">
    <source>
        <dbReference type="EMBL" id="CAF1036286.1"/>
    </source>
</evidence>
<comment type="caution">
    <text evidence="8">The sequence shown here is derived from an EMBL/GenBank/DDBJ whole genome shotgun (WGS) entry which is preliminary data.</text>
</comment>
<accession>A0A814JIF8</accession>
<dbReference type="AlphaFoldDB" id="A0A814JIF8"/>
<keyword evidence="5 7" id="KW-1133">Transmembrane helix</keyword>
<dbReference type="PANTHER" id="PTHR15071">
    <property type="entry name" value="MANNOSE-6-PHOSPHATE RECEPTOR FAMILY MEMBER"/>
    <property type="match status" value="1"/>
</dbReference>
<keyword evidence="3" id="KW-0732">Signal</keyword>
<dbReference type="GO" id="GO:0015031">
    <property type="term" value="P:protein transport"/>
    <property type="evidence" value="ECO:0007669"/>
    <property type="project" value="UniProtKB-KW"/>
</dbReference>
<dbReference type="Pfam" id="PF09451">
    <property type="entry name" value="ATG27"/>
    <property type="match status" value="1"/>
</dbReference>
<sequence length="289" mass="32214">MAGPENINDHNENIRQMQSELETLRSKGSHAGSSYDRHIGDRIAYLKAQIHVVTLKHKLIQLHNNMDPCIYDLNPKGIIDLTSVGRKDGTPAWKDVLPQISDGHVYSYNPCYSFTQVNCLDVAACQAHQTDPKLTYSLGTQNSVQWRTNLGQELPTLVYKTTERTLEVTLKCLGPKESNRLDVQGLDTVKRIYSMTLSSKCACWDGCGSGSTANDGISGGLVFIIVLFALLCIYLIGFMVFNKFKRQATGLDMLPHRTFWISLPGYALAGTRFIFGKITNKKTDYSSIP</sequence>
<dbReference type="Gene3D" id="2.70.130.10">
    <property type="entry name" value="Mannose-6-phosphate receptor binding domain"/>
    <property type="match status" value="1"/>
</dbReference>
<dbReference type="GO" id="GO:0005802">
    <property type="term" value="C:trans-Golgi network"/>
    <property type="evidence" value="ECO:0007669"/>
    <property type="project" value="TreeGrafter"/>
</dbReference>
<dbReference type="OrthoDB" id="29460at2759"/>
<dbReference type="InterPro" id="IPR018939">
    <property type="entry name" value="Autophagy-rel_prot_27"/>
</dbReference>
<feature type="transmembrane region" description="Helical" evidence="7">
    <location>
        <begin position="221"/>
        <end position="241"/>
    </location>
</feature>
<name>A0A814JIF8_ADIRI</name>
<gene>
    <name evidence="8" type="ORF">EDS130_LOCUS16678</name>
</gene>
<dbReference type="GO" id="GO:0034045">
    <property type="term" value="C:phagophore assembly site membrane"/>
    <property type="evidence" value="ECO:0007669"/>
    <property type="project" value="UniProtKB-SubCell"/>
</dbReference>
<reference evidence="8" key="1">
    <citation type="submission" date="2021-02" db="EMBL/GenBank/DDBJ databases">
        <authorList>
            <person name="Nowell W R."/>
        </authorList>
    </citation>
    <scope>NUCLEOTIDE SEQUENCE</scope>
</reference>
<evidence type="ECO:0000256" key="2">
    <source>
        <dbReference type="ARBA" id="ARBA00022692"/>
    </source>
</evidence>
<evidence type="ECO:0000256" key="6">
    <source>
        <dbReference type="ARBA" id="ARBA00023136"/>
    </source>
</evidence>
<evidence type="ECO:0000256" key="4">
    <source>
        <dbReference type="ARBA" id="ARBA00022927"/>
    </source>
</evidence>
<organism evidence="8 9">
    <name type="scientific">Adineta ricciae</name>
    <name type="common">Rotifer</name>
    <dbReference type="NCBI Taxonomy" id="249248"/>
    <lineage>
        <taxon>Eukaryota</taxon>
        <taxon>Metazoa</taxon>
        <taxon>Spiralia</taxon>
        <taxon>Gnathifera</taxon>
        <taxon>Rotifera</taxon>
        <taxon>Eurotatoria</taxon>
        <taxon>Bdelloidea</taxon>
        <taxon>Adinetida</taxon>
        <taxon>Adinetidae</taxon>
        <taxon>Adineta</taxon>
    </lineage>
</organism>
<dbReference type="EMBL" id="CAJNOJ010000073">
    <property type="protein sequence ID" value="CAF1036286.1"/>
    <property type="molecule type" value="Genomic_DNA"/>
</dbReference>
<keyword evidence="4" id="KW-0653">Protein transport</keyword>
<keyword evidence="4" id="KW-0813">Transport</keyword>
<keyword evidence="6 7" id="KW-0472">Membrane</keyword>
<dbReference type="GO" id="GO:0000139">
    <property type="term" value="C:Golgi membrane"/>
    <property type="evidence" value="ECO:0007669"/>
    <property type="project" value="UniProtKB-SubCell"/>
</dbReference>
<protein>
    <submittedName>
        <fullName evidence="8">Uncharacterized protein</fullName>
    </submittedName>
</protein>
<evidence type="ECO:0000256" key="5">
    <source>
        <dbReference type="ARBA" id="ARBA00022989"/>
    </source>
</evidence>
<evidence type="ECO:0000256" key="1">
    <source>
        <dbReference type="ARBA" id="ARBA00004472"/>
    </source>
</evidence>
<evidence type="ECO:0000256" key="3">
    <source>
        <dbReference type="ARBA" id="ARBA00022729"/>
    </source>
</evidence>
<dbReference type="SUPFAM" id="SSF50911">
    <property type="entry name" value="Mannose 6-phosphate receptor domain"/>
    <property type="match status" value="1"/>
</dbReference>
<proteinExistence type="predicted"/>